<proteinExistence type="predicted"/>
<keyword evidence="3" id="KW-0804">Transcription</keyword>
<dbReference type="PANTHER" id="PTHR38600">
    <property type="entry name" value="TRANSCRIPTIONAL REGULATORY PROTEIN"/>
    <property type="match status" value="1"/>
</dbReference>
<evidence type="ECO:0000313" key="6">
    <source>
        <dbReference type="Proteomes" id="UP001597362"/>
    </source>
</evidence>
<accession>A0ABW4YJB9</accession>
<keyword evidence="1" id="KW-0805">Transcription regulation</keyword>
<dbReference type="InterPro" id="IPR001034">
    <property type="entry name" value="DeoR_HTH"/>
</dbReference>
<evidence type="ECO:0000256" key="3">
    <source>
        <dbReference type="ARBA" id="ARBA00023163"/>
    </source>
</evidence>
<gene>
    <name evidence="5" type="ORF">ACFSJH_08290</name>
</gene>
<keyword evidence="2" id="KW-0238">DNA-binding</keyword>
<dbReference type="Gene3D" id="1.10.10.10">
    <property type="entry name" value="Winged helix-like DNA-binding domain superfamily/Winged helix DNA-binding domain"/>
    <property type="match status" value="1"/>
</dbReference>
<dbReference type="PANTHER" id="PTHR38600:SF2">
    <property type="entry name" value="SLL0088 PROTEIN"/>
    <property type="match status" value="1"/>
</dbReference>
<dbReference type="PROSITE" id="PS51000">
    <property type="entry name" value="HTH_DEOR_2"/>
    <property type="match status" value="1"/>
</dbReference>
<protein>
    <submittedName>
        <fullName evidence="5">Helix-turn-helix transcriptional regulator</fullName>
    </submittedName>
</protein>
<dbReference type="CDD" id="cd00090">
    <property type="entry name" value="HTH_ARSR"/>
    <property type="match status" value="1"/>
</dbReference>
<dbReference type="Proteomes" id="UP001597362">
    <property type="component" value="Unassembled WGS sequence"/>
</dbReference>
<name>A0ABW4YJB9_9BACL</name>
<organism evidence="5 6">
    <name type="scientific">Paenibacillus yanchengensis</name>
    <dbReference type="NCBI Taxonomy" id="2035833"/>
    <lineage>
        <taxon>Bacteria</taxon>
        <taxon>Bacillati</taxon>
        <taxon>Bacillota</taxon>
        <taxon>Bacilli</taxon>
        <taxon>Bacillales</taxon>
        <taxon>Paenibacillaceae</taxon>
        <taxon>Paenibacillus</taxon>
    </lineage>
</organism>
<dbReference type="EMBL" id="JBHUHO010000024">
    <property type="protein sequence ID" value="MFD2115725.1"/>
    <property type="molecule type" value="Genomic_DNA"/>
</dbReference>
<dbReference type="InterPro" id="IPR036388">
    <property type="entry name" value="WH-like_DNA-bd_sf"/>
</dbReference>
<evidence type="ECO:0000256" key="2">
    <source>
        <dbReference type="ARBA" id="ARBA00023125"/>
    </source>
</evidence>
<sequence length="221" mass="25207">MAMTEPGEQQQLPTREVILHLLKTKGAMSTKELTEELGITIMAVRRHIQSLERDQLITSKVLRQSMGRPTAVYELTGQANGFFPNKYPTLTLELLQELEESFGPDAINQLFEGRKDKLISKYDALMQGKEMSERVAILAQIQNDNGYMVELEQLNEQEFLLKEHNCPIEQVATKYKNACHCELQMFRSLLEDADISRRECLADGGNRCTYSIKSKQKPSAH</sequence>
<dbReference type="Pfam" id="PF12840">
    <property type="entry name" value="HTH_20"/>
    <property type="match status" value="1"/>
</dbReference>
<dbReference type="RefSeq" id="WP_377771166.1">
    <property type="nucleotide sequence ID" value="NZ_JBHUHO010000024.1"/>
</dbReference>
<reference evidence="6" key="1">
    <citation type="journal article" date="2019" name="Int. J. Syst. Evol. Microbiol.">
        <title>The Global Catalogue of Microorganisms (GCM) 10K type strain sequencing project: providing services to taxonomists for standard genome sequencing and annotation.</title>
        <authorList>
            <consortium name="The Broad Institute Genomics Platform"/>
            <consortium name="The Broad Institute Genome Sequencing Center for Infectious Disease"/>
            <person name="Wu L."/>
            <person name="Ma J."/>
        </authorList>
    </citation>
    <scope>NUCLEOTIDE SEQUENCE [LARGE SCALE GENOMIC DNA]</scope>
    <source>
        <strain evidence="6">GH52</strain>
    </source>
</reference>
<comment type="caution">
    <text evidence="5">The sequence shown here is derived from an EMBL/GenBank/DDBJ whole genome shotgun (WGS) entry which is preliminary data.</text>
</comment>
<evidence type="ECO:0000313" key="5">
    <source>
        <dbReference type="EMBL" id="MFD2115725.1"/>
    </source>
</evidence>
<dbReference type="InterPro" id="IPR011991">
    <property type="entry name" value="ArsR-like_HTH"/>
</dbReference>
<keyword evidence="6" id="KW-1185">Reference proteome</keyword>
<feature type="domain" description="HTH deoR-type" evidence="4">
    <location>
        <begin position="11"/>
        <end position="71"/>
    </location>
</feature>
<dbReference type="InterPro" id="IPR036390">
    <property type="entry name" value="WH_DNA-bd_sf"/>
</dbReference>
<evidence type="ECO:0000259" key="4">
    <source>
        <dbReference type="PROSITE" id="PS51000"/>
    </source>
</evidence>
<evidence type="ECO:0000256" key="1">
    <source>
        <dbReference type="ARBA" id="ARBA00023015"/>
    </source>
</evidence>
<dbReference type="SUPFAM" id="SSF46785">
    <property type="entry name" value="Winged helix' DNA-binding domain"/>
    <property type="match status" value="1"/>
</dbReference>